<dbReference type="Pfam" id="PF09994">
    <property type="entry name" value="T6SS_Tle1-like_cat"/>
    <property type="match status" value="2"/>
</dbReference>
<reference evidence="2 3" key="1">
    <citation type="submission" date="2016-10" db="EMBL/GenBank/DDBJ databases">
        <title>Proteomics and genomics reveal pathogen-plant mechanisms compatible with a hemibiotrophic lifestyle of Diplodia corticola.</title>
        <authorList>
            <person name="Fernandes I."/>
            <person name="De Jonge R."/>
            <person name="Van De Peer Y."/>
            <person name="Devreese B."/>
            <person name="Alves A."/>
            <person name="Esteves A.C."/>
        </authorList>
    </citation>
    <scope>NUCLEOTIDE SEQUENCE [LARGE SCALE GENOMIC DNA]</scope>
    <source>
        <strain evidence="2 3">CBS 112549</strain>
    </source>
</reference>
<dbReference type="GeneID" id="31011983"/>
<dbReference type="Proteomes" id="UP000183809">
    <property type="component" value="Unassembled WGS sequence"/>
</dbReference>
<dbReference type="OrthoDB" id="5759471at2759"/>
<dbReference type="PANTHER" id="PTHR33840">
    <property type="match status" value="1"/>
</dbReference>
<evidence type="ECO:0000313" key="3">
    <source>
        <dbReference type="Proteomes" id="UP000183809"/>
    </source>
</evidence>
<organism evidence="2 3">
    <name type="scientific">Diplodia corticola</name>
    <dbReference type="NCBI Taxonomy" id="236234"/>
    <lineage>
        <taxon>Eukaryota</taxon>
        <taxon>Fungi</taxon>
        <taxon>Dikarya</taxon>
        <taxon>Ascomycota</taxon>
        <taxon>Pezizomycotina</taxon>
        <taxon>Dothideomycetes</taxon>
        <taxon>Dothideomycetes incertae sedis</taxon>
        <taxon>Botryosphaeriales</taxon>
        <taxon>Botryosphaeriaceae</taxon>
        <taxon>Diplodia</taxon>
    </lineage>
</organism>
<dbReference type="PANTHER" id="PTHR33840:SF1">
    <property type="entry name" value="TLE1 PHOSPHOLIPASE DOMAIN-CONTAINING PROTEIN"/>
    <property type="match status" value="1"/>
</dbReference>
<comment type="caution">
    <text evidence="2">The sequence shown here is derived from an EMBL/GenBank/DDBJ whole genome shotgun (WGS) entry which is preliminary data.</text>
</comment>
<dbReference type="InterPro" id="IPR018712">
    <property type="entry name" value="Tle1-like_cat"/>
</dbReference>
<sequence>MQFSIFFDGTRNHADEDRPSGSHSNVTRLFDVCRMREREQQFRLYIPGVGTPFPPIGEHEPHPMGAREGAYGDRRLRYAYLYIGNRIAELSGYPLIVDENEPALIRAIEDEKQVKIWTTTLASILARPKPAAPHISSITLDLFGFSRGATAARTFLNQLIEWAGDNQPKICGIPLRVRFMGLFDTVASVHVADSVPLLPGDGHLKWAEPRHMGIPGFVEQCVHMIAAHEARNSFPLTTICALQSESPQRLEIIYPGMHSDVGGGYGPITQGKGTNQSGAIRQQQQDMLSQIPLNDMYRRALAAGVPLMDGAALARARTAADFAISPELQRAFDAHQARLGSFKGGAPLMRQLHHHYLDYIGWRRSVLRRSDYIALPFVRQCKPALLQEHINLDQSNVELHQDVEACEGFGGTVRSLVSRWSGAYSYATGFPPMREMYQRYWKISPDPAPAVRTLLEDHIHDSRAAFVLTDPQCQRDYDTMHKQLEEKDRR</sequence>
<dbReference type="RefSeq" id="XP_020124855.1">
    <property type="nucleotide sequence ID" value="XM_020271724.1"/>
</dbReference>
<feature type="domain" description="T6SS Phospholipase effector Tle1-like catalytic" evidence="1">
    <location>
        <begin position="5"/>
        <end position="161"/>
    </location>
</feature>
<dbReference type="AlphaFoldDB" id="A0A1J9R879"/>
<accession>A0A1J9R879</accession>
<keyword evidence="3" id="KW-1185">Reference proteome</keyword>
<feature type="domain" description="T6SS Phospholipase effector Tle1-like catalytic" evidence="1">
    <location>
        <begin position="172"/>
        <end position="298"/>
    </location>
</feature>
<evidence type="ECO:0000259" key="1">
    <source>
        <dbReference type="Pfam" id="PF09994"/>
    </source>
</evidence>
<proteinExistence type="predicted"/>
<gene>
    <name evidence="2" type="ORF">BKCO1_1770002</name>
</gene>
<evidence type="ECO:0000313" key="2">
    <source>
        <dbReference type="EMBL" id="OJD28595.1"/>
    </source>
</evidence>
<name>A0A1J9R879_9PEZI</name>
<protein>
    <submittedName>
        <fullName evidence="2">Hcp</fullName>
    </submittedName>
</protein>
<dbReference type="EMBL" id="MNUE01000175">
    <property type="protein sequence ID" value="OJD28595.1"/>
    <property type="molecule type" value="Genomic_DNA"/>
</dbReference>